<gene>
    <name evidence="3" type="ORF">IFM89_015597</name>
</gene>
<sequence length="199" mass="24014">MEHSVFWILILAAKFSFSFYFQIMPRGEPMKAIWKLKRIDYDWLELFGINNRLAVRLLWLPVLLICLVDIQRWDSRVNDPINLESRRRVAFFSKSLFVNIPHAPQVEKMMAFSVLTPYYNKEVLYNKEQLRTESEDGVSTLFYRQKIDDDEWINFLERMLERGMVYENEIGNNKLKDLRFGHRMETDIARIYKRHDVLP</sequence>
<name>A0A835I498_9MAGN</name>
<evidence type="ECO:0000256" key="1">
    <source>
        <dbReference type="SAM" id="Phobius"/>
    </source>
</evidence>
<evidence type="ECO:0000313" key="3">
    <source>
        <dbReference type="EMBL" id="KAF9609342.1"/>
    </source>
</evidence>
<protein>
    <recommendedName>
        <fullName evidence="2">Glycosyl transferase 48 domain-containing protein</fullName>
    </recommendedName>
</protein>
<dbReference type="GO" id="GO:0006075">
    <property type="term" value="P:(1-&gt;3)-beta-D-glucan biosynthetic process"/>
    <property type="evidence" value="ECO:0007669"/>
    <property type="project" value="InterPro"/>
</dbReference>
<comment type="caution">
    <text evidence="3">The sequence shown here is derived from an EMBL/GenBank/DDBJ whole genome shotgun (WGS) entry which is preliminary data.</text>
</comment>
<dbReference type="AlphaFoldDB" id="A0A835I498"/>
<evidence type="ECO:0000259" key="2">
    <source>
        <dbReference type="Pfam" id="PF02364"/>
    </source>
</evidence>
<dbReference type="GO" id="GO:0005886">
    <property type="term" value="C:plasma membrane"/>
    <property type="evidence" value="ECO:0007669"/>
    <property type="project" value="TreeGrafter"/>
</dbReference>
<keyword evidence="1" id="KW-1133">Transmembrane helix</keyword>
<dbReference type="OrthoDB" id="1731188at2759"/>
<organism evidence="3 4">
    <name type="scientific">Coptis chinensis</name>
    <dbReference type="NCBI Taxonomy" id="261450"/>
    <lineage>
        <taxon>Eukaryota</taxon>
        <taxon>Viridiplantae</taxon>
        <taxon>Streptophyta</taxon>
        <taxon>Embryophyta</taxon>
        <taxon>Tracheophyta</taxon>
        <taxon>Spermatophyta</taxon>
        <taxon>Magnoliopsida</taxon>
        <taxon>Ranunculales</taxon>
        <taxon>Ranunculaceae</taxon>
        <taxon>Coptidoideae</taxon>
        <taxon>Coptis</taxon>
    </lineage>
</organism>
<dbReference type="GO" id="GO:0003843">
    <property type="term" value="F:1,3-beta-D-glucan synthase activity"/>
    <property type="evidence" value="ECO:0007669"/>
    <property type="project" value="InterPro"/>
</dbReference>
<dbReference type="InterPro" id="IPR003440">
    <property type="entry name" value="Glyco_trans_48_dom"/>
</dbReference>
<dbReference type="Pfam" id="PF02364">
    <property type="entry name" value="Glucan_synthase"/>
    <property type="match status" value="1"/>
</dbReference>
<feature type="domain" description="Glycosyl transferase 48" evidence="2">
    <location>
        <begin position="81"/>
        <end position="174"/>
    </location>
</feature>
<keyword evidence="1" id="KW-0472">Membrane</keyword>
<keyword evidence="1" id="KW-0812">Transmembrane</keyword>
<keyword evidence="4" id="KW-1185">Reference proteome</keyword>
<proteinExistence type="predicted"/>
<evidence type="ECO:0000313" key="4">
    <source>
        <dbReference type="Proteomes" id="UP000631114"/>
    </source>
</evidence>
<dbReference type="PANTHER" id="PTHR12741">
    <property type="entry name" value="LYST-INTERACTING PROTEIN LIP5 DOPAMINE RESPONSIVE PROTEIN DRG-1"/>
    <property type="match status" value="1"/>
</dbReference>
<dbReference type="GO" id="GO:0000148">
    <property type="term" value="C:1,3-beta-D-glucan synthase complex"/>
    <property type="evidence" value="ECO:0007669"/>
    <property type="project" value="InterPro"/>
</dbReference>
<dbReference type="EMBL" id="JADFTS010000004">
    <property type="protein sequence ID" value="KAF9609342.1"/>
    <property type="molecule type" value="Genomic_DNA"/>
</dbReference>
<dbReference type="PANTHER" id="PTHR12741:SF7">
    <property type="entry name" value="CALLOSE SYNTHASE 12"/>
    <property type="match status" value="1"/>
</dbReference>
<reference evidence="3 4" key="1">
    <citation type="submission" date="2020-10" db="EMBL/GenBank/DDBJ databases">
        <title>The Coptis chinensis genome and diversification of protoberbering-type alkaloids.</title>
        <authorList>
            <person name="Wang B."/>
            <person name="Shu S."/>
            <person name="Song C."/>
            <person name="Liu Y."/>
        </authorList>
    </citation>
    <scope>NUCLEOTIDE SEQUENCE [LARGE SCALE GENOMIC DNA]</scope>
    <source>
        <strain evidence="3">HL-2020</strain>
        <tissue evidence="3">Leaf</tissue>
    </source>
</reference>
<dbReference type="Proteomes" id="UP000631114">
    <property type="component" value="Unassembled WGS sequence"/>
</dbReference>
<accession>A0A835I498</accession>
<feature type="transmembrane region" description="Helical" evidence="1">
    <location>
        <begin position="6"/>
        <end position="23"/>
    </location>
</feature>